<dbReference type="VEuPathDB" id="VectorBase:GPPI036810"/>
<sequence length="189" mass="22103">MDLDPPRRRDNCLPHVRLLSTTPEVLKDKALTWYRHNRKQCTSCDAIKAGLLKFFCLPYYLERLDDEIRNLVQRANKTFKDYAMALQHLMRHNGRKGKIRMNFPERTPRLHGEWDFNLLGELLELVDDLETIPATNSSTSHREQHQTINTRNYTAANIHPSIQCPALTCNKYKLTITTVIEEEITKLTN</sequence>
<accession>A0A1B0BPU7</accession>
<keyword evidence="3" id="KW-1185">Reference proteome</keyword>
<feature type="domain" description="Retrotransposon gag" evidence="1">
    <location>
        <begin position="24"/>
        <end position="94"/>
    </location>
</feature>
<dbReference type="Pfam" id="PF03732">
    <property type="entry name" value="Retrotrans_gag"/>
    <property type="match status" value="1"/>
</dbReference>
<proteinExistence type="predicted"/>
<dbReference type="AlphaFoldDB" id="A0A1B0BPU7"/>
<name>A0A1B0BPU7_9MUSC</name>
<organism evidence="2 3">
    <name type="scientific">Glossina palpalis gambiensis</name>
    <dbReference type="NCBI Taxonomy" id="67801"/>
    <lineage>
        <taxon>Eukaryota</taxon>
        <taxon>Metazoa</taxon>
        <taxon>Ecdysozoa</taxon>
        <taxon>Arthropoda</taxon>
        <taxon>Hexapoda</taxon>
        <taxon>Insecta</taxon>
        <taxon>Pterygota</taxon>
        <taxon>Neoptera</taxon>
        <taxon>Endopterygota</taxon>
        <taxon>Diptera</taxon>
        <taxon>Brachycera</taxon>
        <taxon>Muscomorpha</taxon>
        <taxon>Hippoboscoidea</taxon>
        <taxon>Glossinidae</taxon>
        <taxon>Glossina</taxon>
    </lineage>
</organism>
<dbReference type="EMBL" id="JXJN01018235">
    <property type="status" value="NOT_ANNOTATED_CDS"/>
    <property type="molecule type" value="Genomic_DNA"/>
</dbReference>
<reference evidence="2" key="2">
    <citation type="submission" date="2020-05" db="UniProtKB">
        <authorList>
            <consortium name="EnsemblMetazoa"/>
        </authorList>
    </citation>
    <scope>IDENTIFICATION</scope>
    <source>
        <strain evidence="2">IAEA</strain>
    </source>
</reference>
<evidence type="ECO:0000313" key="3">
    <source>
        <dbReference type="Proteomes" id="UP000092460"/>
    </source>
</evidence>
<evidence type="ECO:0000313" key="2">
    <source>
        <dbReference type="EnsemblMetazoa" id="GPPI036810-PA"/>
    </source>
</evidence>
<reference evidence="3" key="1">
    <citation type="submission" date="2015-01" db="EMBL/GenBank/DDBJ databases">
        <authorList>
            <person name="Aksoy S."/>
            <person name="Warren W."/>
            <person name="Wilson R.K."/>
        </authorList>
    </citation>
    <scope>NUCLEOTIDE SEQUENCE [LARGE SCALE GENOMIC DNA]</scope>
    <source>
        <strain evidence="3">IAEA</strain>
    </source>
</reference>
<dbReference type="EnsemblMetazoa" id="GPPI036810-RA">
    <property type="protein sequence ID" value="GPPI036810-PA"/>
    <property type="gene ID" value="GPPI036810"/>
</dbReference>
<dbReference type="InterPro" id="IPR005162">
    <property type="entry name" value="Retrotrans_gag_dom"/>
</dbReference>
<protein>
    <recommendedName>
        <fullName evidence="1">Retrotransposon gag domain-containing protein</fullName>
    </recommendedName>
</protein>
<evidence type="ECO:0000259" key="1">
    <source>
        <dbReference type="Pfam" id="PF03732"/>
    </source>
</evidence>
<dbReference type="Proteomes" id="UP000092460">
    <property type="component" value="Unassembled WGS sequence"/>
</dbReference>